<keyword evidence="3" id="KW-1185">Reference proteome</keyword>
<evidence type="ECO:0000313" key="3">
    <source>
        <dbReference type="Proteomes" id="UP000596660"/>
    </source>
</evidence>
<sequence length="190" mass="21545">MSVPDDFPLRRTFFRPHPRFESIPERNLGKHERRAVNHFDIIESDNGGGWVRITPKVWVPNAGYILGNAPLSHVGLCWTDRYGVHKLDNKLLGLSADGKRVIRRCPKATKPLYDTLATHCSRTPTISAKRKVENMADENSKKRKLTSLANRQGSFPRSGVTRQPEDRSKKSQAENKDKPPSPRVQVKTIV</sequence>
<organism evidence="2 3">
    <name type="scientific">Chenopodium quinoa</name>
    <name type="common">Quinoa</name>
    <dbReference type="NCBI Taxonomy" id="63459"/>
    <lineage>
        <taxon>Eukaryota</taxon>
        <taxon>Viridiplantae</taxon>
        <taxon>Streptophyta</taxon>
        <taxon>Embryophyta</taxon>
        <taxon>Tracheophyta</taxon>
        <taxon>Spermatophyta</taxon>
        <taxon>Magnoliopsida</taxon>
        <taxon>eudicotyledons</taxon>
        <taxon>Gunneridae</taxon>
        <taxon>Pentapetalae</taxon>
        <taxon>Caryophyllales</taxon>
        <taxon>Chenopodiaceae</taxon>
        <taxon>Chenopodioideae</taxon>
        <taxon>Atripliceae</taxon>
        <taxon>Chenopodium</taxon>
    </lineage>
</organism>
<dbReference type="EnsemblPlants" id="AUR62002777-RA">
    <property type="protein sequence ID" value="AUR62002777-RA:cds"/>
    <property type="gene ID" value="AUR62002777"/>
</dbReference>
<reference evidence="2" key="2">
    <citation type="submission" date="2021-03" db="UniProtKB">
        <authorList>
            <consortium name="EnsemblPlants"/>
        </authorList>
    </citation>
    <scope>IDENTIFICATION</scope>
</reference>
<reference evidence="2" key="1">
    <citation type="journal article" date="2017" name="Nature">
        <title>The genome of Chenopodium quinoa.</title>
        <authorList>
            <person name="Jarvis D.E."/>
            <person name="Ho Y.S."/>
            <person name="Lightfoot D.J."/>
            <person name="Schmoeckel S.M."/>
            <person name="Li B."/>
            <person name="Borm T.J.A."/>
            <person name="Ohyanagi H."/>
            <person name="Mineta K."/>
            <person name="Michell C.T."/>
            <person name="Saber N."/>
            <person name="Kharbatia N.M."/>
            <person name="Rupper R.R."/>
            <person name="Sharp A.R."/>
            <person name="Dally N."/>
            <person name="Boughton B.A."/>
            <person name="Woo Y.H."/>
            <person name="Gao G."/>
            <person name="Schijlen E.G.W.M."/>
            <person name="Guo X."/>
            <person name="Momin A.A."/>
            <person name="Negrao S."/>
            <person name="Al-Babili S."/>
            <person name="Gehring C."/>
            <person name="Roessner U."/>
            <person name="Jung C."/>
            <person name="Murphy K."/>
            <person name="Arold S.T."/>
            <person name="Gojobori T."/>
            <person name="van der Linden C.G."/>
            <person name="van Loo E.N."/>
            <person name="Jellen E.N."/>
            <person name="Maughan P.J."/>
            <person name="Tester M."/>
        </authorList>
    </citation>
    <scope>NUCLEOTIDE SEQUENCE [LARGE SCALE GENOMIC DNA]</scope>
    <source>
        <strain evidence="2">cv. PI 614886</strain>
    </source>
</reference>
<dbReference type="AlphaFoldDB" id="A0A803KUR9"/>
<accession>A0A803KUR9</accession>
<dbReference type="Proteomes" id="UP000596660">
    <property type="component" value="Unplaced"/>
</dbReference>
<feature type="region of interest" description="Disordered" evidence="1">
    <location>
        <begin position="130"/>
        <end position="190"/>
    </location>
</feature>
<protein>
    <submittedName>
        <fullName evidence="2">Uncharacterized protein</fullName>
    </submittedName>
</protein>
<feature type="compositionally biased region" description="Basic and acidic residues" evidence="1">
    <location>
        <begin position="130"/>
        <end position="140"/>
    </location>
</feature>
<proteinExistence type="predicted"/>
<feature type="compositionally biased region" description="Basic and acidic residues" evidence="1">
    <location>
        <begin position="163"/>
        <end position="180"/>
    </location>
</feature>
<dbReference type="Gramene" id="AUR62002777-RA">
    <property type="protein sequence ID" value="AUR62002777-RA:cds"/>
    <property type="gene ID" value="AUR62002777"/>
</dbReference>
<name>A0A803KUR9_CHEQI</name>
<evidence type="ECO:0000256" key="1">
    <source>
        <dbReference type="SAM" id="MobiDB-lite"/>
    </source>
</evidence>
<evidence type="ECO:0000313" key="2">
    <source>
        <dbReference type="EnsemblPlants" id="AUR62002777-RA:cds"/>
    </source>
</evidence>